<feature type="compositionally biased region" description="Low complexity" evidence="1">
    <location>
        <begin position="79"/>
        <end position="90"/>
    </location>
</feature>
<dbReference type="EMBL" id="QXFY01005318">
    <property type="protein sequence ID" value="KAE9272795.1"/>
    <property type="molecule type" value="Genomic_DNA"/>
</dbReference>
<evidence type="ECO:0000313" key="2">
    <source>
        <dbReference type="EMBL" id="KAE9272795.1"/>
    </source>
</evidence>
<protein>
    <submittedName>
        <fullName evidence="2">Uncharacterized protein</fullName>
    </submittedName>
</protein>
<dbReference type="AlphaFoldDB" id="A0A6G0Q7G3"/>
<evidence type="ECO:0000313" key="3">
    <source>
        <dbReference type="Proteomes" id="UP000486351"/>
    </source>
</evidence>
<comment type="caution">
    <text evidence="2">The sequence shown here is derived from an EMBL/GenBank/DDBJ whole genome shotgun (WGS) entry which is preliminary data.</text>
</comment>
<proteinExistence type="predicted"/>
<reference evidence="2 3" key="1">
    <citation type="submission" date="2018-09" db="EMBL/GenBank/DDBJ databases">
        <title>Genomic investigation of the strawberry pathogen Phytophthora fragariae indicates pathogenicity is determined by transcriptional variation in three key races.</title>
        <authorList>
            <person name="Adams T.M."/>
            <person name="Armitage A.D."/>
            <person name="Sobczyk M.K."/>
            <person name="Bates H.J."/>
            <person name="Dunwell J.M."/>
            <person name="Nellist C.F."/>
            <person name="Harrison R.J."/>
        </authorList>
    </citation>
    <scope>NUCLEOTIDE SEQUENCE [LARGE SCALE GENOMIC DNA]</scope>
    <source>
        <strain evidence="2 3">NOV-77</strain>
    </source>
</reference>
<gene>
    <name evidence="2" type="ORF">PF008_g30008</name>
</gene>
<accession>A0A6G0Q7G3</accession>
<name>A0A6G0Q7G3_9STRA</name>
<evidence type="ECO:0000256" key="1">
    <source>
        <dbReference type="SAM" id="MobiDB-lite"/>
    </source>
</evidence>
<dbReference type="Proteomes" id="UP000486351">
    <property type="component" value="Unassembled WGS sequence"/>
</dbReference>
<sequence>MCSSSERVSSRWVRFPVCCVGIIARASSVSTAPVSSSPFKMTPLSWPFFSPSAKPEDKLVSSSKRSSPSGEKTLATVTSSSSSKRTSSEAGSEDPQVPATDMFSSTCGSDKLALPLLSPSSCSSS</sequence>
<feature type="region of interest" description="Disordered" evidence="1">
    <location>
        <begin position="53"/>
        <end position="104"/>
    </location>
</feature>
<organism evidence="2 3">
    <name type="scientific">Phytophthora fragariae</name>
    <dbReference type="NCBI Taxonomy" id="53985"/>
    <lineage>
        <taxon>Eukaryota</taxon>
        <taxon>Sar</taxon>
        <taxon>Stramenopiles</taxon>
        <taxon>Oomycota</taxon>
        <taxon>Peronosporomycetes</taxon>
        <taxon>Peronosporales</taxon>
        <taxon>Peronosporaceae</taxon>
        <taxon>Phytophthora</taxon>
    </lineage>
</organism>